<accession>A0A086A041</accession>
<dbReference type="EMBL" id="JPRM01000042">
    <property type="protein sequence ID" value="KFF10055.1"/>
    <property type="molecule type" value="Genomic_DNA"/>
</dbReference>
<dbReference type="PROSITE" id="PS51257">
    <property type="entry name" value="PROKAR_LIPOPROTEIN"/>
    <property type="match status" value="1"/>
</dbReference>
<dbReference type="AlphaFoldDB" id="A0A086A041"/>
<evidence type="ECO:0000313" key="2">
    <source>
        <dbReference type="EMBL" id="OXA93312.1"/>
    </source>
</evidence>
<reference evidence="2 4" key="2">
    <citation type="submission" date="2016-11" db="EMBL/GenBank/DDBJ databases">
        <title>Whole genomes of Flavobacteriaceae.</title>
        <authorList>
            <person name="Stine C."/>
            <person name="Li C."/>
            <person name="Tadesse D."/>
        </authorList>
    </citation>
    <scope>NUCLEOTIDE SEQUENCE [LARGE SCALE GENOMIC DNA]</scope>
    <source>
        <strain evidence="2 4">ATCC 29551</strain>
    </source>
</reference>
<organism evidence="1 3">
    <name type="scientific">Flavobacterium hydatis</name>
    <name type="common">Cytophaga aquatilis</name>
    <dbReference type="NCBI Taxonomy" id="991"/>
    <lineage>
        <taxon>Bacteria</taxon>
        <taxon>Pseudomonadati</taxon>
        <taxon>Bacteroidota</taxon>
        <taxon>Flavobacteriia</taxon>
        <taxon>Flavobacteriales</taxon>
        <taxon>Flavobacteriaceae</taxon>
        <taxon>Flavobacterium</taxon>
    </lineage>
</organism>
<dbReference type="EMBL" id="MUGY01000015">
    <property type="protein sequence ID" value="OXA93312.1"/>
    <property type="molecule type" value="Genomic_DNA"/>
</dbReference>
<dbReference type="Proteomes" id="UP000028712">
    <property type="component" value="Unassembled WGS sequence"/>
</dbReference>
<dbReference type="Proteomes" id="UP000198424">
    <property type="component" value="Unassembled WGS sequence"/>
</dbReference>
<dbReference type="OrthoDB" id="1345445at2"/>
<name>A0A086A041_FLAHY</name>
<evidence type="ECO:0000313" key="3">
    <source>
        <dbReference type="Proteomes" id="UP000028712"/>
    </source>
</evidence>
<comment type="caution">
    <text evidence="1">The sequence shown here is derived from an EMBL/GenBank/DDBJ whole genome shotgun (WGS) entry which is preliminary data.</text>
</comment>
<evidence type="ECO:0000313" key="1">
    <source>
        <dbReference type="EMBL" id="KFF10055.1"/>
    </source>
</evidence>
<evidence type="ECO:0000313" key="4">
    <source>
        <dbReference type="Proteomes" id="UP000198424"/>
    </source>
</evidence>
<gene>
    <name evidence="2" type="ORF">B0A62_13780</name>
    <name evidence="1" type="ORF">IW20_21510</name>
</gene>
<keyword evidence="4" id="KW-1185">Reference proteome</keyword>
<proteinExistence type="predicted"/>
<dbReference type="eggNOG" id="ENOG50349N8">
    <property type="taxonomic scope" value="Bacteria"/>
</dbReference>
<protein>
    <submittedName>
        <fullName evidence="1">Uncharacterized protein</fullName>
    </submittedName>
</protein>
<dbReference type="RefSeq" id="WP_035627085.1">
    <property type="nucleotide sequence ID" value="NZ_JBEWQG010000012.1"/>
</dbReference>
<sequence>MNKLQFFLMISFLLLISCKDEKKTVKNEQNINAEISIIFPDTVYVNELYDGKINYKDDLDTITTSFDDIKNIRYVYFTYLKNQDINYGDESLKKIVTDTFGARNNRLIPLYDIRFDKLGLNYIDGLIIDEVMIENGAKVKNGEPMDRIITHEFRVTKKVVVIEEKDKK</sequence>
<reference evidence="1 3" key="1">
    <citation type="submission" date="2014-07" db="EMBL/GenBank/DDBJ databases">
        <title>Genome of Flavobacterium hydatis DSM 2063.</title>
        <authorList>
            <person name="Pipes S.E."/>
            <person name="Stropko S.J."/>
            <person name="Newman J.D."/>
        </authorList>
    </citation>
    <scope>NUCLEOTIDE SEQUENCE [LARGE SCALE GENOMIC DNA]</scope>
    <source>
        <strain evidence="1 3">DSM 2063</strain>
    </source>
</reference>